<reference evidence="9 10" key="1">
    <citation type="submission" date="2021-05" db="EMBL/GenBank/DDBJ databases">
        <title>A Polyphasic approach of four new species of the genus Ohtaekwangia: Ohtaekwangia histidinii sp. nov., Ohtaekwangia cretensis sp. nov., Ohtaekwangia indiensis sp. nov., Ohtaekwangia reichenbachii sp. nov. from diverse environment.</title>
        <authorList>
            <person name="Octaviana S."/>
        </authorList>
    </citation>
    <scope>NUCLEOTIDE SEQUENCE [LARGE SCALE GENOMIC DNA]</scope>
    <source>
        <strain evidence="9 10">PWU4</strain>
    </source>
</reference>
<evidence type="ECO:0000313" key="9">
    <source>
        <dbReference type="EMBL" id="MBT1696102.1"/>
    </source>
</evidence>
<feature type="chain" id="PRO_5042992949" evidence="8">
    <location>
        <begin position="21"/>
        <end position="337"/>
    </location>
</feature>
<accession>A0AAP2DJF4</accession>
<evidence type="ECO:0000256" key="8">
    <source>
        <dbReference type="SAM" id="SignalP"/>
    </source>
</evidence>
<comment type="pathway">
    <text evidence="1">Glycan metabolism; L-arabinan degradation.</text>
</comment>
<keyword evidence="3 7" id="KW-0378">Hydrolase</keyword>
<sequence>MRVRYCFFTWLIITAATASAQNTYTNPVYASDFADPTVIRGHDGVFYAYATNSGSGSAFRNIQVAKSDDLVTWRLVGDALPLKPVWADRDFWAPHVLYDAVRKQYFLYYSGESPDEKTGKCIGVAVSDKPEGPFRDTGKPLVCGESFINIDPMAFDDPVTGQKWLYWGSAHLPIHLQELADDRVSFKTGTRPVDVVSAYRNSEYSKLIEGAWLHYHNGYYYLFYSGDNCCGDKANYAVMVSRARKADGPFEAFGNVPGKGGTPILAKNTTWLAPGHNSVITDDGGNDWIVYHAIGASAALKNKGRVMLIDRLQYRDDWPYIKTQSPATTPQPAPVIK</sequence>
<protein>
    <submittedName>
        <fullName evidence="9">Glycoside hydrolase family 43 protein</fullName>
    </submittedName>
</protein>
<dbReference type="AlphaFoldDB" id="A0AAP2DJF4"/>
<organism evidence="9 10">
    <name type="scientific">Chryseosolibacter histidini</name>
    <dbReference type="NCBI Taxonomy" id="2782349"/>
    <lineage>
        <taxon>Bacteria</taxon>
        <taxon>Pseudomonadati</taxon>
        <taxon>Bacteroidota</taxon>
        <taxon>Cytophagia</taxon>
        <taxon>Cytophagales</taxon>
        <taxon>Chryseotaleaceae</taxon>
        <taxon>Chryseosolibacter</taxon>
    </lineage>
</organism>
<dbReference type="Proteomes" id="UP001319200">
    <property type="component" value="Unassembled WGS sequence"/>
</dbReference>
<dbReference type="RefSeq" id="WP_254161084.1">
    <property type="nucleotide sequence ID" value="NZ_JAHESF010000003.1"/>
</dbReference>
<dbReference type="PANTHER" id="PTHR43301:SF3">
    <property type="entry name" value="ARABINAN ENDO-1,5-ALPHA-L-ARABINOSIDASE A-RELATED"/>
    <property type="match status" value="1"/>
</dbReference>
<dbReference type="InterPro" id="IPR006710">
    <property type="entry name" value="Glyco_hydro_43"/>
</dbReference>
<keyword evidence="10" id="KW-1185">Reference proteome</keyword>
<keyword evidence="8" id="KW-0732">Signal</keyword>
<evidence type="ECO:0000256" key="6">
    <source>
        <dbReference type="PIRSR" id="PIRSR606710-2"/>
    </source>
</evidence>
<feature type="active site" description="Proton acceptor" evidence="5">
    <location>
        <position position="35"/>
    </location>
</feature>
<gene>
    <name evidence="9" type="ORF">KK083_04390</name>
</gene>
<evidence type="ECO:0000256" key="3">
    <source>
        <dbReference type="ARBA" id="ARBA00022801"/>
    </source>
</evidence>
<dbReference type="InterPro" id="IPR050727">
    <property type="entry name" value="GH43_arabinanases"/>
</dbReference>
<comment type="similarity">
    <text evidence="2 7">Belongs to the glycosyl hydrolase 43 family.</text>
</comment>
<evidence type="ECO:0000256" key="1">
    <source>
        <dbReference type="ARBA" id="ARBA00004834"/>
    </source>
</evidence>
<evidence type="ECO:0000256" key="7">
    <source>
        <dbReference type="RuleBase" id="RU361187"/>
    </source>
</evidence>
<feature type="site" description="Important for catalytic activity, responsible for pKa modulation of the active site Glu and correct orientation of both the proton donor and substrate" evidence="6">
    <location>
        <position position="151"/>
    </location>
</feature>
<dbReference type="InterPro" id="IPR023296">
    <property type="entry name" value="Glyco_hydro_beta-prop_sf"/>
</dbReference>
<feature type="signal peptide" evidence="8">
    <location>
        <begin position="1"/>
        <end position="20"/>
    </location>
</feature>
<dbReference type="CDD" id="cd08999">
    <property type="entry name" value="GH43_ABN-like"/>
    <property type="match status" value="1"/>
</dbReference>
<evidence type="ECO:0000256" key="2">
    <source>
        <dbReference type="ARBA" id="ARBA00009865"/>
    </source>
</evidence>
<dbReference type="GO" id="GO:0005975">
    <property type="term" value="P:carbohydrate metabolic process"/>
    <property type="evidence" value="ECO:0007669"/>
    <property type="project" value="InterPro"/>
</dbReference>
<proteinExistence type="inferred from homology"/>
<dbReference type="PANTHER" id="PTHR43301">
    <property type="entry name" value="ARABINAN ENDO-1,5-ALPHA-L-ARABINOSIDASE"/>
    <property type="match status" value="1"/>
</dbReference>
<evidence type="ECO:0000256" key="5">
    <source>
        <dbReference type="PIRSR" id="PIRSR606710-1"/>
    </source>
</evidence>
<dbReference type="GO" id="GO:0004553">
    <property type="term" value="F:hydrolase activity, hydrolyzing O-glycosyl compounds"/>
    <property type="evidence" value="ECO:0007669"/>
    <property type="project" value="InterPro"/>
</dbReference>
<name>A0AAP2DJF4_9BACT</name>
<dbReference type="Gene3D" id="2.115.10.20">
    <property type="entry name" value="Glycosyl hydrolase domain, family 43"/>
    <property type="match status" value="1"/>
</dbReference>
<comment type="caution">
    <text evidence="9">The sequence shown here is derived from an EMBL/GenBank/DDBJ whole genome shotgun (WGS) entry which is preliminary data.</text>
</comment>
<dbReference type="SUPFAM" id="SSF75005">
    <property type="entry name" value="Arabinanase/levansucrase/invertase"/>
    <property type="match status" value="1"/>
</dbReference>
<feature type="active site" description="Proton donor" evidence="5">
    <location>
        <position position="209"/>
    </location>
</feature>
<evidence type="ECO:0000313" key="10">
    <source>
        <dbReference type="Proteomes" id="UP001319200"/>
    </source>
</evidence>
<dbReference type="Pfam" id="PF04616">
    <property type="entry name" value="Glyco_hydro_43"/>
    <property type="match status" value="1"/>
</dbReference>
<keyword evidence="4 7" id="KW-0326">Glycosidase</keyword>
<evidence type="ECO:0000256" key="4">
    <source>
        <dbReference type="ARBA" id="ARBA00023295"/>
    </source>
</evidence>
<dbReference type="EMBL" id="JAHESF010000003">
    <property type="protein sequence ID" value="MBT1696102.1"/>
    <property type="molecule type" value="Genomic_DNA"/>
</dbReference>